<evidence type="ECO:0000313" key="4">
    <source>
        <dbReference type="EMBL" id="AWL11713.1"/>
    </source>
</evidence>
<dbReference type="PROSITE" id="PS00745">
    <property type="entry name" value="RF_PROK_I"/>
    <property type="match status" value="1"/>
</dbReference>
<dbReference type="GO" id="GO:0004045">
    <property type="term" value="F:peptidyl-tRNA hydrolase activity"/>
    <property type="evidence" value="ECO:0007669"/>
    <property type="project" value="TreeGrafter"/>
</dbReference>
<dbReference type="RefSeq" id="WP_109339333.1">
    <property type="nucleotide sequence ID" value="NZ_CP029347.1"/>
</dbReference>
<feature type="compositionally biased region" description="Basic residues" evidence="2">
    <location>
        <begin position="107"/>
        <end position="141"/>
    </location>
</feature>
<dbReference type="GO" id="GO:0003747">
    <property type="term" value="F:translation release factor activity"/>
    <property type="evidence" value="ECO:0007669"/>
    <property type="project" value="InterPro"/>
</dbReference>
<evidence type="ECO:0000259" key="3">
    <source>
        <dbReference type="PROSITE" id="PS00745"/>
    </source>
</evidence>
<dbReference type="Pfam" id="PF00472">
    <property type="entry name" value="RF-1"/>
    <property type="match status" value="1"/>
</dbReference>
<feature type="domain" description="Prokaryotic-type class I peptide chain release factors" evidence="3">
    <location>
        <begin position="26"/>
        <end position="42"/>
    </location>
</feature>
<dbReference type="InterPro" id="IPR000352">
    <property type="entry name" value="Pep_chain_release_fac_I"/>
</dbReference>
<dbReference type="Proteomes" id="UP000245728">
    <property type="component" value="Chromosome"/>
</dbReference>
<protein>
    <submittedName>
        <fullName evidence="4">Peptidyl-tRNA hydrolase ArfB</fullName>
    </submittedName>
</protein>
<keyword evidence="5" id="KW-1185">Reference proteome</keyword>
<evidence type="ECO:0000256" key="1">
    <source>
        <dbReference type="ARBA" id="ARBA00010835"/>
    </source>
</evidence>
<reference evidence="4 5" key="1">
    <citation type="submission" date="2018-05" db="EMBL/GenBank/DDBJ databases">
        <title>Salinimonas sp. HMF8227 Genome sequencing and assembly.</title>
        <authorList>
            <person name="Kang H."/>
            <person name="Kang J."/>
            <person name="Cha I."/>
            <person name="Kim H."/>
            <person name="Joh K."/>
        </authorList>
    </citation>
    <scope>NUCLEOTIDE SEQUENCE [LARGE SCALE GENOMIC DNA]</scope>
    <source>
        <strain evidence="4 5">HMF8227</strain>
    </source>
</reference>
<dbReference type="OrthoDB" id="9815709at2"/>
<dbReference type="KEGG" id="salh:HMF8227_01232"/>
<keyword evidence="4" id="KW-0378">Hydrolase</keyword>
<dbReference type="Gene3D" id="3.30.160.20">
    <property type="match status" value="1"/>
</dbReference>
<dbReference type="NCBIfam" id="NF006718">
    <property type="entry name" value="PRK09256.1"/>
    <property type="match status" value="1"/>
</dbReference>
<dbReference type="SUPFAM" id="SSF75620">
    <property type="entry name" value="Release factor"/>
    <property type="match status" value="1"/>
</dbReference>
<dbReference type="EMBL" id="CP029347">
    <property type="protein sequence ID" value="AWL11713.1"/>
    <property type="molecule type" value="Genomic_DNA"/>
</dbReference>
<gene>
    <name evidence="4" type="ORF">HMF8227_01232</name>
</gene>
<dbReference type="AlphaFoldDB" id="A0A2S2E250"/>
<dbReference type="PANTHER" id="PTHR47814:SF1">
    <property type="entry name" value="PEPTIDYL-TRNA HYDROLASE ARFB"/>
    <property type="match status" value="1"/>
</dbReference>
<dbReference type="InterPro" id="IPR045853">
    <property type="entry name" value="Pep_chain_release_fac_I_sf"/>
</dbReference>
<name>A0A2S2E250_9ALTE</name>
<feature type="region of interest" description="Disordered" evidence="2">
    <location>
        <begin position="104"/>
        <end position="141"/>
    </location>
</feature>
<organism evidence="4 5">
    <name type="scientific">Saliniradius amylolyticus</name>
    <dbReference type="NCBI Taxonomy" id="2183582"/>
    <lineage>
        <taxon>Bacteria</taxon>
        <taxon>Pseudomonadati</taxon>
        <taxon>Pseudomonadota</taxon>
        <taxon>Gammaproteobacteria</taxon>
        <taxon>Alteromonadales</taxon>
        <taxon>Alteromonadaceae</taxon>
        <taxon>Saliniradius</taxon>
    </lineage>
</organism>
<sequence>MIESNSLFISNNVQLPLHEIELNAIRAQGSGGQNVNKVATAIHLRFDIRTSSLPEFYQQRLLALKDQRLTQDGVIVIKAQSFRTQEQNREDALQRLQKLIQSVAKTEKKRKATKPSKAAKRRRLENKKQQGQKKQLRGKIF</sequence>
<comment type="similarity">
    <text evidence="1">Belongs to the prokaryotic/mitochondrial release factor family.</text>
</comment>
<evidence type="ECO:0000313" key="5">
    <source>
        <dbReference type="Proteomes" id="UP000245728"/>
    </source>
</evidence>
<proteinExistence type="inferred from homology"/>
<dbReference type="GO" id="GO:0072344">
    <property type="term" value="P:rescue of stalled ribosome"/>
    <property type="evidence" value="ECO:0007669"/>
    <property type="project" value="TreeGrafter"/>
</dbReference>
<evidence type="ECO:0000256" key="2">
    <source>
        <dbReference type="SAM" id="MobiDB-lite"/>
    </source>
</evidence>
<dbReference type="PANTHER" id="PTHR47814">
    <property type="entry name" value="PEPTIDYL-TRNA HYDROLASE ARFB"/>
    <property type="match status" value="1"/>
</dbReference>
<dbReference type="GO" id="GO:0043022">
    <property type="term" value="F:ribosome binding"/>
    <property type="evidence" value="ECO:0007669"/>
    <property type="project" value="TreeGrafter"/>
</dbReference>
<accession>A0A2S2E250</accession>